<evidence type="ECO:0000256" key="3">
    <source>
        <dbReference type="ARBA" id="ARBA00023157"/>
    </source>
</evidence>
<dbReference type="EMBL" id="JASWJB010000112">
    <property type="protein sequence ID" value="KAK2596690.1"/>
    <property type="molecule type" value="Genomic_DNA"/>
</dbReference>
<accession>A0AAJ0CQQ6</accession>
<dbReference type="Pfam" id="PF06766">
    <property type="entry name" value="Hydrophobin_2"/>
    <property type="match status" value="1"/>
</dbReference>
<dbReference type="Proteomes" id="UP001251528">
    <property type="component" value="Unassembled WGS sequence"/>
</dbReference>
<comment type="subcellular location">
    <subcellularLocation>
        <location evidence="1">Cell envelope</location>
    </subcellularLocation>
</comment>
<evidence type="ECO:0000256" key="1">
    <source>
        <dbReference type="ARBA" id="ARBA00004196"/>
    </source>
</evidence>
<keyword evidence="6" id="KW-1185">Reference proteome</keyword>
<dbReference type="SUPFAM" id="SSF101751">
    <property type="entry name" value="Hydrophobin II, HfbII"/>
    <property type="match status" value="1"/>
</dbReference>
<dbReference type="GO" id="GO:0005576">
    <property type="term" value="C:extracellular region"/>
    <property type="evidence" value="ECO:0007669"/>
    <property type="project" value="InterPro"/>
</dbReference>
<feature type="chain" id="PRO_5042600227" evidence="4">
    <location>
        <begin position="18"/>
        <end position="90"/>
    </location>
</feature>
<dbReference type="PANTHER" id="PTHR42341:SF1">
    <property type="entry name" value="HYDROPHOBIN"/>
    <property type="match status" value="1"/>
</dbReference>
<evidence type="ECO:0000256" key="2">
    <source>
        <dbReference type="ARBA" id="ARBA00009576"/>
    </source>
</evidence>
<dbReference type="InterPro" id="IPR036686">
    <property type="entry name" value="Class_II_Hydrophobin_sf"/>
</dbReference>
<evidence type="ECO:0000313" key="5">
    <source>
        <dbReference type="EMBL" id="KAK2596690.1"/>
    </source>
</evidence>
<dbReference type="Gene3D" id="3.20.120.10">
    <property type="entry name" value="Hydrophobin"/>
    <property type="match status" value="1"/>
</dbReference>
<evidence type="ECO:0000256" key="4">
    <source>
        <dbReference type="SAM" id="SignalP"/>
    </source>
</evidence>
<dbReference type="InterPro" id="IPR010636">
    <property type="entry name" value="Class_II_hydrophobin"/>
</dbReference>
<reference evidence="5" key="1">
    <citation type="submission" date="2023-06" db="EMBL/GenBank/DDBJ databases">
        <title>Conoideocrella luteorostrata (Hypocreales: Clavicipitaceae), a potential biocontrol fungus for elongate hemlock scale in United States Christmas tree production areas.</title>
        <authorList>
            <person name="Barrett H."/>
            <person name="Lovett B."/>
            <person name="Macias A.M."/>
            <person name="Stajich J.E."/>
            <person name="Kasson M.T."/>
        </authorList>
    </citation>
    <scope>NUCLEOTIDE SEQUENCE</scope>
    <source>
        <strain evidence="5">ARSEF 14590</strain>
    </source>
</reference>
<comment type="caution">
    <text evidence="5">The sequence shown here is derived from an EMBL/GenBank/DDBJ whole genome shotgun (WGS) entry which is preliminary data.</text>
</comment>
<organism evidence="5 6">
    <name type="scientific">Conoideocrella luteorostrata</name>
    <dbReference type="NCBI Taxonomy" id="1105319"/>
    <lineage>
        <taxon>Eukaryota</taxon>
        <taxon>Fungi</taxon>
        <taxon>Dikarya</taxon>
        <taxon>Ascomycota</taxon>
        <taxon>Pezizomycotina</taxon>
        <taxon>Sordariomycetes</taxon>
        <taxon>Hypocreomycetidae</taxon>
        <taxon>Hypocreales</taxon>
        <taxon>Clavicipitaceae</taxon>
        <taxon>Conoideocrella</taxon>
    </lineage>
</organism>
<gene>
    <name evidence="5" type="ORF">QQS21_006205</name>
</gene>
<dbReference type="PANTHER" id="PTHR42341">
    <property type="entry name" value="HYDROPHOBIN"/>
    <property type="match status" value="1"/>
</dbReference>
<proteinExistence type="inferred from homology"/>
<evidence type="ECO:0000313" key="6">
    <source>
        <dbReference type="Proteomes" id="UP001251528"/>
    </source>
</evidence>
<dbReference type="CDD" id="cd23508">
    <property type="entry name" value="hydrophobin_II"/>
    <property type="match status" value="1"/>
</dbReference>
<comment type="similarity">
    <text evidence="2">Belongs to the cerato-ulmin hydrophobin family.</text>
</comment>
<feature type="signal peptide" evidence="4">
    <location>
        <begin position="1"/>
        <end position="17"/>
    </location>
</feature>
<protein>
    <submittedName>
        <fullName evidence="5">Uncharacterized protein</fullName>
    </submittedName>
</protein>
<sequence>MKSFIAAIVLLASVTVAHPTLQARDGVCPDLLYSVAQCCATDVLGVASLDCKTPSSAFDSQDFKNSCSGGAAMCCTVPAASQGVLCQPAI</sequence>
<dbReference type="AlphaFoldDB" id="A0AAJ0CQQ6"/>
<keyword evidence="3" id="KW-1015">Disulfide bond</keyword>
<keyword evidence="4" id="KW-0732">Signal</keyword>
<name>A0AAJ0CQQ6_9HYPO</name>